<dbReference type="PANTHER" id="PTHR30486:SF6">
    <property type="entry name" value="TYPE IV PILUS RETRACTATION ATPASE PILT"/>
    <property type="match status" value="1"/>
</dbReference>
<dbReference type="Gene3D" id="3.30.450.380">
    <property type="match status" value="1"/>
</dbReference>
<dbReference type="InterPro" id="IPR001482">
    <property type="entry name" value="T2SS/T4SS_dom"/>
</dbReference>
<dbReference type="Proteomes" id="UP000289166">
    <property type="component" value="Unassembled WGS sequence"/>
</dbReference>
<name>A0A4Q0IAQ0_9FIRM</name>
<dbReference type="Gene3D" id="3.40.50.300">
    <property type="entry name" value="P-loop containing nucleotide triphosphate hydrolases"/>
    <property type="match status" value="1"/>
</dbReference>
<protein>
    <submittedName>
        <fullName evidence="3">CpaF family protein</fullName>
    </submittedName>
</protein>
<proteinExistence type="inferred from homology"/>
<keyword evidence="4" id="KW-1185">Reference proteome</keyword>
<dbReference type="RefSeq" id="WP_069193881.1">
    <property type="nucleotide sequence ID" value="NZ_RLII01000002.1"/>
</dbReference>
<evidence type="ECO:0000256" key="1">
    <source>
        <dbReference type="ARBA" id="ARBA00006611"/>
    </source>
</evidence>
<feature type="domain" description="Bacterial type II secretion system protein E" evidence="2">
    <location>
        <begin position="99"/>
        <end position="384"/>
    </location>
</feature>
<dbReference type="OrthoDB" id="9808272at2"/>
<comment type="caution">
    <text evidence="3">The sequence shown here is derived from an EMBL/GenBank/DDBJ whole genome shotgun (WGS) entry which is preliminary data.</text>
</comment>
<evidence type="ECO:0000259" key="2">
    <source>
        <dbReference type="Pfam" id="PF00437"/>
    </source>
</evidence>
<comment type="similarity">
    <text evidence="1">Belongs to the GSP E family.</text>
</comment>
<sequence length="485" mass="55432">MLSRSTVSELQKKAKYIHRANSSGSKLTSMTFEECLKQCQQYISNVATNFYRRIEDPSKKREITERYIIDYVETQKPEVEGFEDLSTLRNALIDEITQYGPITDAMEDPLIDEIRANGPQQIFVEKRGKTEIWDKCFTDREHMERIIAKLIGVSKVRLTPRTPMVNARTIEGYRVNATHADISPYGNPAFLVRKFKKYTLTPLEMIQEKSFSVNMFRLLSLMPRANLSWMTAGPTGSGKTTLNEVLIKQIDPLCRIITIENPAEYRLLRHKNDDPNERVINDVLQYECVPDDDDSSPATMENLLINAMRQSPHWIGPGELRSPGEFETALRAAQTGHYFFTTLHAEGDKEAIYRFLTAYLIKSKEPAELALRNICTAVKFVIFQEKLADGTRKVTSISEVKGSEGLKPIINQIYKFVPEDVDEDPVTGQVRAIVGRHKRVGCISEELTDRMMKAGIKRSKFEFLTSPVNDDEEEVYDIDAVKRNI</sequence>
<dbReference type="InterPro" id="IPR050921">
    <property type="entry name" value="T4SS_GSP_E_ATPase"/>
</dbReference>
<reference evidence="4" key="1">
    <citation type="submission" date="2018-11" db="EMBL/GenBank/DDBJ databases">
        <title>Genome sequencing of a novel mesophilic and cellulolytic organism within the genus Hungateiclostridium.</title>
        <authorList>
            <person name="Rettenmaier R."/>
            <person name="Liebl W."/>
            <person name="Zverlov V."/>
        </authorList>
    </citation>
    <scope>NUCLEOTIDE SEQUENCE [LARGE SCALE GENOMIC DNA]</scope>
    <source>
        <strain evidence="4">N2K1</strain>
    </source>
</reference>
<organism evidence="3 4">
    <name type="scientific">Acetivibrio mesophilus</name>
    <dbReference type="NCBI Taxonomy" id="2487273"/>
    <lineage>
        <taxon>Bacteria</taxon>
        <taxon>Bacillati</taxon>
        <taxon>Bacillota</taxon>
        <taxon>Clostridia</taxon>
        <taxon>Eubacteriales</taxon>
        <taxon>Oscillospiraceae</taxon>
        <taxon>Acetivibrio</taxon>
    </lineage>
</organism>
<dbReference type="AlphaFoldDB" id="A0A4Q0IAQ0"/>
<accession>A0A4Q0IAQ0</accession>
<dbReference type="GO" id="GO:0016887">
    <property type="term" value="F:ATP hydrolysis activity"/>
    <property type="evidence" value="ECO:0007669"/>
    <property type="project" value="InterPro"/>
</dbReference>
<evidence type="ECO:0000313" key="3">
    <source>
        <dbReference type="EMBL" id="RXE60142.1"/>
    </source>
</evidence>
<dbReference type="PANTHER" id="PTHR30486">
    <property type="entry name" value="TWITCHING MOTILITY PROTEIN PILT"/>
    <property type="match status" value="1"/>
</dbReference>
<dbReference type="InterPro" id="IPR027417">
    <property type="entry name" value="P-loop_NTPase"/>
</dbReference>
<dbReference type="SUPFAM" id="SSF52540">
    <property type="entry name" value="P-loop containing nucleoside triphosphate hydrolases"/>
    <property type="match status" value="1"/>
</dbReference>
<dbReference type="Pfam" id="PF00437">
    <property type="entry name" value="T2SSE"/>
    <property type="match status" value="1"/>
</dbReference>
<gene>
    <name evidence="3" type="ORF">EFD62_02615</name>
</gene>
<dbReference type="EMBL" id="RLII01000002">
    <property type="protein sequence ID" value="RXE60142.1"/>
    <property type="molecule type" value="Genomic_DNA"/>
</dbReference>
<evidence type="ECO:0000313" key="4">
    <source>
        <dbReference type="Proteomes" id="UP000289166"/>
    </source>
</evidence>